<evidence type="ECO:0000256" key="2">
    <source>
        <dbReference type="ARBA" id="ARBA00022475"/>
    </source>
</evidence>
<reference evidence="7 8" key="1">
    <citation type="journal article" date="2016" name="Nat. Commun.">
        <title>Thousands of microbial genomes shed light on interconnected biogeochemical processes in an aquifer system.</title>
        <authorList>
            <person name="Anantharaman K."/>
            <person name="Brown C.T."/>
            <person name="Hug L.A."/>
            <person name="Sharon I."/>
            <person name="Castelle C.J."/>
            <person name="Probst A.J."/>
            <person name="Thomas B.C."/>
            <person name="Singh A."/>
            <person name="Wilkins M.J."/>
            <person name="Karaoz U."/>
            <person name="Brodie E.L."/>
            <person name="Williams K.H."/>
            <person name="Hubbard S.S."/>
            <person name="Banfield J.F."/>
        </authorList>
    </citation>
    <scope>NUCLEOTIDE SEQUENCE [LARGE SCALE GENOMIC DNA]</scope>
</reference>
<gene>
    <name evidence="7" type="ORF">A3G31_04690</name>
</gene>
<evidence type="ECO:0000256" key="5">
    <source>
        <dbReference type="ARBA" id="ARBA00023136"/>
    </source>
</evidence>
<dbReference type="InterPro" id="IPR022791">
    <property type="entry name" value="L-PG_synthase/AglD"/>
</dbReference>
<evidence type="ECO:0008006" key="9">
    <source>
        <dbReference type="Google" id="ProtNLM"/>
    </source>
</evidence>
<feature type="transmembrane region" description="Helical" evidence="6">
    <location>
        <begin position="59"/>
        <end position="78"/>
    </location>
</feature>
<feature type="transmembrane region" description="Helical" evidence="6">
    <location>
        <begin position="142"/>
        <end position="161"/>
    </location>
</feature>
<dbReference type="Pfam" id="PF03706">
    <property type="entry name" value="LPG_synthase_TM"/>
    <property type="match status" value="1"/>
</dbReference>
<feature type="transmembrane region" description="Helical" evidence="6">
    <location>
        <begin position="318"/>
        <end position="339"/>
    </location>
</feature>
<dbReference type="PANTHER" id="PTHR39087">
    <property type="entry name" value="UPF0104 MEMBRANE PROTEIN MJ1595"/>
    <property type="match status" value="1"/>
</dbReference>
<keyword evidence="4 6" id="KW-1133">Transmembrane helix</keyword>
<keyword evidence="3 6" id="KW-0812">Transmembrane</keyword>
<sequence length="356" mass="39684">MGSKIISKKRIIFWAGILVSILFLYLFLFGIEFTVQGKKIVYPGVDFKEVGRAMSNANYFYILPYYILYMLMFFIRAVRWGYFMEPIKKVSLSSLLSATFIGFMGNCIFPARAGEVIRPVLIGMKEKVSKSACFATIVVERIFDMTTLLLFSGFILIYFPFPSDLGNIGKSLKTAGIGIAIMTFLLIIFLVLLKTKTELVLKIMKKVFSILPEKMSDNLIKFIGSFIDGLGILGNLKNLIISALLSICLWVVMATGFFIMLPAFGMKLPYSSGYLLTVINALGVALPSSPGFIGVYQVSIEVALKIMNVSDISNSKSYAITIWALNMIFTISVGMVLLWKENLSLKDIRKSGEDSL</sequence>
<keyword evidence="2" id="KW-1003">Cell membrane</keyword>
<evidence type="ECO:0000256" key="1">
    <source>
        <dbReference type="ARBA" id="ARBA00004651"/>
    </source>
</evidence>
<comment type="caution">
    <text evidence="7">The sequence shown here is derived from an EMBL/GenBank/DDBJ whole genome shotgun (WGS) entry which is preliminary data.</text>
</comment>
<protein>
    <recommendedName>
        <fullName evidence="9">TIGR00374 family protein</fullName>
    </recommendedName>
</protein>
<proteinExistence type="predicted"/>
<organism evidence="7 8">
    <name type="scientific">Candidatus Schekmanbacteria bacterium RIFCSPLOWO2_12_FULL_38_15</name>
    <dbReference type="NCBI Taxonomy" id="1817883"/>
    <lineage>
        <taxon>Bacteria</taxon>
        <taxon>Candidatus Schekmaniibacteriota</taxon>
    </lineage>
</organism>
<feature type="transmembrane region" description="Helical" evidence="6">
    <location>
        <begin position="273"/>
        <end position="298"/>
    </location>
</feature>
<evidence type="ECO:0000313" key="7">
    <source>
        <dbReference type="EMBL" id="OGL55306.1"/>
    </source>
</evidence>
<feature type="transmembrane region" description="Helical" evidence="6">
    <location>
        <begin position="173"/>
        <end position="193"/>
    </location>
</feature>
<feature type="transmembrane region" description="Helical" evidence="6">
    <location>
        <begin position="90"/>
        <end position="111"/>
    </location>
</feature>
<keyword evidence="5 6" id="KW-0472">Membrane</keyword>
<dbReference type="GO" id="GO:0005886">
    <property type="term" value="C:plasma membrane"/>
    <property type="evidence" value="ECO:0007669"/>
    <property type="project" value="UniProtKB-SubCell"/>
</dbReference>
<feature type="transmembrane region" description="Helical" evidence="6">
    <location>
        <begin position="239"/>
        <end position="261"/>
    </location>
</feature>
<dbReference type="EMBL" id="MGDI01000002">
    <property type="protein sequence ID" value="OGL55306.1"/>
    <property type="molecule type" value="Genomic_DNA"/>
</dbReference>
<dbReference type="STRING" id="1817883.A3G31_04690"/>
<comment type="subcellular location">
    <subcellularLocation>
        <location evidence="1">Cell membrane</location>
        <topology evidence="1">Multi-pass membrane protein</topology>
    </subcellularLocation>
</comment>
<evidence type="ECO:0000256" key="4">
    <source>
        <dbReference type="ARBA" id="ARBA00022989"/>
    </source>
</evidence>
<dbReference type="AlphaFoldDB" id="A0A1F7SNF0"/>
<dbReference type="PANTHER" id="PTHR39087:SF2">
    <property type="entry name" value="UPF0104 MEMBRANE PROTEIN MJ1595"/>
    <property type="match status" value="1"/>
</dbReference>
<evidence type="ECO:0000256" key="6">
    <source>
        <dbReference type="SAM" id="Phobius"/>
    </source>
</evidence>
<name>A0A1F7SNF0_9BACT</name>
<evidence type="ECO:0000256" key="3">
    <source>
        <dbReference type="ARBA" id="ARBA00022692"/>
    </source>
</evidence>
<evidence type="ECO:0000313" key="8">
    <source>
        <dbReference type="Proteomes" id="UP000178082"/>
    </source>
</evidence>
<dbReference type="NCBIfam" id="TIGR00374">
    <property type="entry name" value="flippase-like domain"/>
    <property type="match status" value="1"/>
</dbReference>
<accession>A0A1F7SNF0</accession>
<dbReference type="Proteomes" id="UP000178082">
    <property type="component" value="Unassembled WGS sequence"/>
</dbReference>
<feature type="transmembrane region" description="Helical" evidence="6">
    <location>
        <begin position="12"/>
        <end position="31"/>
    </location>
</feature>